<evidence type="ECO:0000256" key="5">
    <source>
        <dbReference type="ARBA" id="ARBA00023136"/>
    </source>
</evidence>
<gene>
    <name evidence="7" type="ORF">DNK49_23585</name>
</gene>
<keyword evidence="7" id="KW-0378">Hydrolase</keyword>
<name>A0A323UNB2_9RHOO</name>
<evidence type="ECO:0000256" key="6">
    <source>
        <dbReference type="SAM" id="Phobius"/>
    </source>
</evidence>
<keyword evidence="2" id="KW-1003">Cell membrane</keyword>
<dbReference type="Pfam" id="PF02653">
    <property type="entry name" value="BPD_transp_2"/>
    <property type="match status" value="1"/>
</dbReference>
<evidence type="ECO:0000256" key="3">
    <source>
        <dbReference type="ARBA" id="ARBA00022692"/>
    </source>
</evidence>
<evidence type="ECO:0000313" key="7">
    <source>
        <dbReference type="EMBL" id="PZA14125.1"/>
    </source>
</evidence>
<organism evidence="7 8">
    <name type="scientific">Parazoarcus communis SWub3 = DSM 12120</name>
    <dbReference type="NCBI Taxonomy" id="1121029"/>
    <lineage>
        <taxon>Bacteria</taxon>
        <taxon>Pseudomonadati</taxon>
        <taxon>Pseudomonadota</taxon>
        <taxon>Betaproteobacteria</taxon>
        <taxon>Rhodocyclales</taxon>
        <taxon>Zoogloeaceae</taxon>
        <taxon>Parazoarcus</taxon>
    </lineage>
</organism>
<accession>A0A323UNB2</accession>
<dbReference type="GO" id="GO:0005886">
    <property type="term" value="C:plasma membrane"/>
    <property type="evidence" value="ECO:0007669"/>
    <property type="project" value="UniProtKB-SubCell"/>
</dbReference>
<dbReference type="PANTHER" id="PTHR30482">
    <property type="entry name" value="HIGH-AFFINITY BRANCHED-CHAIN AMINO ACID TRANSPORT SYSTEM PERMEASE"/>
    <property type="match status" value="1"/>
</dbReference>
<dbReference type="InterPro" id="IPR001851">
    <property type="entry name" value="ABC_transp_permease"/>
</dbReference>
<feature type="transmembrane region" description="Helical" evidence="6">
    <location>
        <begin position="70"/>
        <end position="92"/>
    </location>
</feature>
<feature type="non-terminal residue" evidence="7">
    <location>
        <position position="93"/>
    </location>
</feature>
<dbReference type="PANTHER" id="PTHR30482:SF18">
    <property type="entry name" value="BRANCHED AMINO ACID TRANSPORT SYSTEM PERMEASE"/>
    <property type="match status" value="1"/>
</dbReference>
<dbReference type="GO" id="GO:0015658">
    <property type="term" value="F:branched-chain amino acid transmembrane transporter activity"/>
    <property type="evidence" value="ECO:0007669"/>
    <property type="project" value="InterPro"/>
</dbReference>
<keyword evidence="4 6" id="KW-1133">Transmembrane helix</keyword>
<dbReference type="GO" id="GO:0016787">
    <property type="term" value="F:hydrolase activity"/>
    <property type="evidence" value="ECO:0007669"/>
    <property type="project" value="UniProtKB-KW"/>
</dbReference>
<keyword evidence="3 6" id="KW-0812">Transmembrane</keyword>
<feature type="transmembrane region" description="Helical" evidence="6">
    <location>
        <begin position="6"/>
        <end position="27"/>
    </location>
</feature>
<comment type="caution">
    <text evidence="7">The sequence shown here is derived from an EMBL/GenBank/DDBJ whole genome shotgun (WGS) entry which is preliminary data.</text>
</comment>
<dbReference type="InterPro" id="IPR043428">
    <property type="entry name" value="LivM-like"/>
</dbReference>
<keyword evidence="5 6" id="KW-0472">Membrane</keyword>
<feature type="transmembrane region" description="Helical" evidence="6">
    <location>
        <begin position="39"/>
        <end position="58"/>
    </location>
</feature>
<evidence type="ECO:0000256" key="1">
    <source>
        <dbReference type="ARBA" id="ARBA00004651"/>
    </source>
</evidence>
<evidence type="ECO:0000256" key="2">
    <source>
        <dbReference type="ARBA" id="ARBA00022475"/>
    </source>
</evidence>
<reference evidence="7 8" key="1">
    <citation type="submission" date="2018-06" db="EMBL/GenBank/DDBJ databases">
        <title>Azoarcus communis strain SWub3 genome.</title>
        <authorList>
            <person name="Zorraquino Salvo V."/>
            <person name="Toubiana D."/>
            <person name="Blumwald E."/>
        </authorList>
    </citation>
    <scope>NUCLEOTIDE SEQUENCE [LARGE SCALE GENOMIC DNA]</scope>
    <source>
        <strain evidence="7 8">SWub3</strain>
    </source>
</reference>
<dbReference type="Proteomes" id="UP000248259">
    <property type="component" value="Unassembled WGS sequence"/>
</dbReference>
<sequence>MVLPPFYVTLLNYIGLYAMVALGLVLLTGVGGLTSFGQAAFVGLGAYTTGLLTTATDLPGYLSWLAGSPWLALVVGLVFTAVVAIVLGSLTLK</sequence>
<evidence type="ECO:0000313" key="8">
    <source>
        <dbReference type="Proteomes" id="UP000248259"/>
    </source>
</evidence>
<comment type="subcellular location">
    <subcellularLocation>
        <location evidence="1">Cell membrane</location>
        <topology evidence="1">Multi-pass membrane protein</topology>
    </subcellularLocation>
</comment>
<protein>
    <submittedName>
        <fullName evidence="7">Metal-dependent hydrolase</fullName>
    </submittedName>
</protein>
<keyword evidence="8" id="KW-1185">Reference proteome</keyword>
<dbReference type="EMBL" id="QKOE01000169">
    <property type="protein sequence ID" value="PZA14125.1"/>
    <property type="molecule type" value="Genomic_DNA"/>
</dbReference>
<dbReference type="AlphaFoldDB" id="A0A323UNB2"/>
<proteinExistence type="predicted"/>
<evidence type="ECO:0000256" key="4">
    <source>
        <dbReference type="ARBA" id="ARBA00022989"/>
    </source>
</evidence>